<proteinExistence type="predicted"/>
<dbReference type="AlphaFoldDB" id="A0A371CIY7"/>
<evidence type="ECO:0000313" key="3">
    <source>
        <dbReference type="Proteomes" id="UP000256964"/>
    </source>
</evidence>
<evidence type="ECO:0000313" key="2">
    <source>
        <dbReference type="EMBL" id="RDX40249.1"/>
    </source>
</evidence>
<evidence type="ECO:0000256" key="1">
    <source>
        <dbReference type="SAM" id="MobiDB-lite"/>
    </source>
</evidence>
<name>A0A371CIY7_9APHY</name>
<keyword evidence="3" id="KW-1185">Reference proteome</keyword>
<sequence length="195" mass="20517">MWHLTGNIHHPALQSVQQSDAAGHARGYVDLAENVLRMKEVGEGSGPRDKATAHFVGQAVAAFRYASDQRRAASEEELASATFVGISMMKTAPVFHKIRVTRQLLDAVQDPGAALETATTVERFTPNSTSASPPGGTGGQGRVPQIPLPVLRSVQAAGGTSQAGCRSGSWGWLLMCCVNVNAETDCSSSCAGLQR</sequence>
<feature type="compositionally biased region" description="Low complexity" evidence="1">
    <location>
        <begin position="125"/>
        <end position="134"/>
    </location>
</feature>
<accession>A0A371CIY7</accession>
<dbReference type="Proteomes" id="UP000256964">
    <property type="component" value="Unassembled WGS sequence"/>
</dbReference>
<organism evidence="2 3">
    <name type="scientific">Lentinus brumalis</name>
    <dbReference type="NCBI Taxonomy" id="2498619"/>
    <lineage>
        <taxon>Eukaryota</taxon>
        <taxon>Fungi</taxon>
        <taxon>Dikarya</taxon>
        <taxon>Basidiomycota</taxon>
        <taxon>Agaricomycotina</taxon>
        <taxon>Agaricomycetes</taxon>
        <taxon>Polyporales</taxon>
        <taxon>Polyporaceae</taxon>
        <taxon>Lentinus</taxon>
    </lineage>
</organism>
<protein>
    <submittedName>
        <fullName evidence="2">Uncharacterized protein</fullName>
    </submittedName>
</protein>
<dbReference type="EMBL" id="KZ857571">
    <property type="protein sequence ID" value="RDX40249.1"/>
    <property type="molecule type" value="Genomic_DNA"/>
</dbReference>
<feature type="region of interest" description="Disordered" evidence="1">
    <location>
        <begin position="118"/>
        <end position="144"/>
    </location>
</feature>
<reference evidence="2 3" key="1">
    <citation type="journal article" date="2018" name="Biotechnol. Biofuels">
        <title>Integrative visual omics of the white-rot fungus Polyporus brumalis exposes the biotechnological potential of its oxidative enzymes for delignifying raw plant biomass.</title>
        <authorList>
            <person name="Miyauchi S."/>
            <person name="Rancon A."/>
            <person name="Drula E."/>
            <person name="Hage H."/>
            <person name="Chaduli D."/>
            <person name="Favel A."/>
            <person name="Grisel S."/>
            <person name="Henrissat B."/>
            <person name="Herpoel-Gimbert I."/>
            <person name="Ruiz-Duenas F.J."/>
            <person name="Chevret D."/>
            <person name="Hainaut M."/>
            <person name="Lin J."/>
            <person name="Wang M."/>
            <person name="Pangilinan J."/>
            <person name="Lipzen A."/>
            <person name="Lesage-Meessen L."/>
            <person name="Navarro D."/>
            <person name="Riley R."/>
            <person name="Grigoriev I.V."/>
            <person name="Zhou S."/>
            <person name="Raouche S."/>
            <person name="Rosso M.N."/>
        </authorList>
    </citation>
    <scope>NUCLEOTIDE SEQUENCE [LARGE SCALE GENOMIC DNA]</scope>
    <source>
        <strain evidence="2 3">BRFM 1820</strain>
    </source>
</reference>
<gene>
    <name evidence="2" type="ORF">OH76DRAFT_1423819</name>
</gene>